<dbReference type="Gene3D" id="1.20.1110.10">
    <property type="entry name" value="Calcium-transporting ATPase, transmembrane domain"/>
    <property type="match status" value="1"/>
</dbReference>
<dbReference type="InParanoid" id="A0A1Q3BSX3"/>
<name>A0A1Q3BSX3_CEPFO</name>
<gene>
    <name evidence="4" type="ORF">CFOL_v3_14551</name>
</gene>
<feature type="non-terminal residue" evidence="4">
    <location>
        <position position="1"/>
    </location>
</feature>
<dbReference type="GO" id="GO:0005388">
    <property type="term" value="F:P-type calcium transporter activity"/>
    <property type="evidence" value="ECO:0007669"/>
    <property type="project" value="TreeGrafter"/>
</dbReference>
<organism evidence="4 5">
    <name type="scientific">Cephalotus follicularis</name>
    <name type="common">Albany pitcher plant</name>
    <dbReference type="NCBI Taxonomy" id="3775"/>
    <lineage>
        <taxon>Eukaryota</taxon>
        <taxon>Viridiplantae</taxon>
        <taxon>Streptophyta</taxon>
        <taxon>Embryophyta</taxon>
        <taxon>Tracheophyta</taxon>
        <taxon>Spermatophyta</taxon>
        <taxon>Magnoliopsida</taxon>
        <taxon>eudicotyledons</taxon>
        <taxon>Gunneridae</taxon>
        <taxon>Pentapetalae</taxon>
        <taxon>rosids</taxon>
        <taxon>fabids</taxon>
        <taxon>Oxalidales</taxon>
        <taxon>Cephalotaceae</taxon>
        <taxon>Cephalotus</taxon>
    </lineage>
</organism>
<keyword evidence="3" id="KW-1133">Transmembrane helix</keyword>
<dbReference type="STRING" id="3775.A0A1Q3BSX3"/>
<evidence type="ECO:0000256" key="3">
    <source>
        <dbReference type="SAM" id="Phobius"/>
    </source>
</evidence>
<evidence type="ECO:0000256" key="2">
    <source>
        <dbReference type="ARBA" id="ARBA00022842"/>
    </source>
</evidence>
<dbReference type="PANTHER" id="PTHR24093:SF369">
    <property type="entry name" value="CALCIUM-TRANSPORTING ATPASE"/>
    <property type="match status" value="1"/>
</dbReference>
<comment type="subcellular location">
    <subcellularLocation>
        <location evidence="1">Endomembrane system</location>
        <topology evidence="1">Multi-pass membrane protein</topology>
    </subcellularLocation>
</comment>
<keyword evidence="5" id="KW-1185">Reference proteome</keyword>
<evidence type="ECO:0000313" key="4">
    <source>
        <dbReference type="EMBL" id="GAV71057.1"/>
    </source>
</evidence>
<comment type="caution">
    <text evidence="4">The sequence shown here is derived from an EMBL/GenBank/DDBJ whole genome shotgun (WGS) entry which is preliminary data.</text>
</comment>
<keyword evidence="2" id="KW-0460">Magnesium</keyword>
<reference evidence="5" key="1">
    <citation type="submission" date="2016-04" db="EMBL/GenBank/DDBJ databases">
        <title>Cephalotus genome sequencing.</title>
        <authorList>
            <person name="Fukushima K."/>
            <person name="Hasebe M."/>
            <person name="Fang X."/>
        </authorList>
    </citation>
    <scope>NUCLEOTIDE SEQUENCE [LARGE SCALE GENOMIC DNA]</scope>
    <source>
        <strain evidence="5">cv. St1</strain>
    </source>
</reference>
<evidence type="ECO:0000256" key="1">
    <source>
        <dbReference type="ARBA" id="ARBA00004127"/>
    </source>
</evidence>
<dbReference type="InterPro" id="IPR023298">
    <property type="entry name" value="ATPase_P-typ_TM_dom_sf"/>
</dbReference>
<feature type="transmembrane region" description="Helical" evidence="3">
    <location>
        <begin position="24"/>
        <end position="49"/>
    </location>
</feature>
<protein>
    <submittedName>
        <fullName evidence="4">E1-E2_ATPase domain-containing protein</fullName>
    </submittedName>
</protein>
<dbReference type="PANTHER" id="PTHR24093">
    <property type="entry name" value="CATION TRANSPORTING ATPASE"/>
    <property type="match status" value="1"/>
</dbReference>
<keyword evidence="3" id="KW-0812">Transmembrane</keyword>
<proteinExistence type="predicted"/>
<accession>A0A1Q3BSX3</accession>
<dbReference type="Proteomes" id="UP000187406">
    <property type="component" value="Unassembled WGS sequence"/>
</dbReference>
<keyword evidence="3" id="KW-0472">Membrane</keyword>
<dbReference type="GO" id="GO:0005886">
    <property type="term" value="C:plasma membrane"/>
    <property type="evidence" value="ECO:0007669"/>
    <property type="project" value="TreeGrafter"/>
</dbReference>
<dbReference type="GO" id="GO:0012505">
    <property type="term" value="C:endomembrane system"/>
    <property type="evidence" value="ECO:0007669"/>
    <property type="project" value="UniProtKB-SubCell"/>
</dbReference>
<dbReference type="AlphaFoldDB" id="A0A1Q3BSX3"/>
<sequence length="101" mass="10500">GLLMASVSEDSGEKTPLQVRLNGVATFTSLVGLAVALLVLVVLIIRYFIGGTTNADDSPQFVAGHTKGSDTVDDIIKIIPIVVAIVVVAMPEELPLAVTLT</sequence>
<evidence type="ECO:0000313" key="5">
    <source>
        <dbReference type="Proteomes" id="UP000187406"/>
    </source>
</evidence>
<dbReference type="EMBL" id="BDDD01000868">
    <property type="protein sequence ID" value="GAV71057.1"/>
    <property type="molecule type" value="Genomic_DNA"/>
</dbReference>
<dbReference type="SUPFAM" id="SSF81665">
    <property type="entry name" value="Calcium ATPase, transmembrane domain M"/>
    <property type="match status" value="1"/>
</dbReference>